<accession>A0A1Q1G126</accession>
<dbReference type="EMBL" id="RKRK01000002">
    <property type="protein sequence ID" value="RPF58116.1"/>
    <property type="molecule type" value="Genomic_DNA"/>
</dbReference>
<dbReference type="OrthoDB" id="9806726at2"/>
<evidence type="ECO:0000256" key="1">
    <source>
        <dbReference type="ARBA" id="ARBA00005417"/>
    </source>
</evidence>
<dbReference type="Pfam" id="PF00005">
    <property type="entry name" value="ABC_tran"/>
    <property type="match status" value="1"/>
</dbReference>
<dbReference type="InterPro" id="IPR017871">
    <property type="entry name" value="ABC_transporter-like_CS"/>
</dbReference>
<organism evidence="5 6">
    <name type="scientific">Abyssicoccus albus</name>
    <dbReference type="NCBI Taxonomy" id="1817405"/>
    <lineage>
        <taxon>Bacteria</taxon>
        <taxon>Bacillati</taxon>
        <taxon>Bacillota</taxon>
        <taxon>Bacilli</taxon>
        <taxon>Bacillales</taxon>
        <taxon>Abyssicoccaceae</taxon>
    </lineage>
</organism>
<evidence type="ECO:0000313" key="6">
    <source>
        <dbReference type="Proteomes" id="UP000277108"/>
    </source>
</evidence>
<name>A0A1Q1G126_9BACL</name>
<evidence type="ECO:0000256" key="4">
    <source>
        <dbReference type="ARBA" id="ARBA00022840"/>
    </source>
</evidence>
<dbReference type="InterPro" id="IPR050153">
    <property type="entry name" value="Metal_Ion_Import_ABC"/>
</dbReference>
<dbReference type="PROSITE" id="PS50893">
    <property type="entry name" value="ABC_TRANSPORTER_2"/>
    <property type="match status" value="1"/>
</dbReference>
<dbReference type="PANTHER" id="PTHR42734:SF17">
    <property type="entry name" value="METAL TRANSPORT SYSTEM ATP-BINDING PROTEIN TM_0124-RELATED"/>
    <property type="match status" value="1"/>
</dbReference>
<keyword evidence="3" id="KW-0547">Nucleotide-binding</keyword>
<dbReference type="GO" id="GO:0005524">
    <property type="term" value="F:ATP binding"/>
    <property type="evidence" value="ECO:0007669"/>
    <property type="project" value="UniProtKB-KW"/>
</dbReference>
<dbReference type="SUPFAM" id="SSF52540">
    <property type="entry name" value="P-loop containing nucleoside triphosphate hydrolases"/>
    <property type="match status" value="1"/>
</dbReference>
<dbReference type="FunFam" id="3.40.50.300:FF:000134">
    <property type="entry name" value="Iron-enterobactin ABC transporter ATP-binding protein"/>
    <property type="match status" value="1"/>
</dbReference>
<evidence type="ECO:0000256" key="2">
    <source>
        <dbReference type="ARBA" id="ARBA00022448"/>
    </source>
</evidence>
<comment type="similarity">
    <text evidence="1">Belongs to the ABC transporter superfamily.</text>
</comment>
<dbReference type="Proteomes" id="UP000277108">
    <property type="component" value="Unassembled WGS sequence"/>
</dbReference>
<dbReference type="InterPro" id="IPR003439">
    <property type="entry name" value="ABC_transporter-like_ATP-bd"/>
</dbReference>
<evidence type="ECO:0000256" key="3">
    <source>
        <dbReference type="ARBA" id="ARBA00022741"/>
    </source>
</evidence>
<dbReference type="PROSITE" id="PS00211">
    <property type="entry name" value="ABC_TRANSPORTER_1"/>
    <property type="match status" value="1"/>
</dbReference>
<dbReference type="InterPro" id="IPR027417">
    <property type="entry name" value="P-loop_NTPase"/>
</dbReference>
<proteinExistence type="inferred from homology"/>
<dbReference type="InterPro" id="IPR003593">
    <property type="entry name" value="AAA+_ATPase"/>
</dbReference>
<accession>A0A3N5BJR3</accession>
<dbReference type="STRING" id="1849491.BVH56_03640"/>
<dbReference type="GO" id="GO:0016887">
    <property type="term" value="F:ATP hydrolysis activity"/>
    <property type="evidence" value="ECO:0007669"/>
    <property type="project" value="InterPro"/>
</dbReference>
<reference evidence="5 6" key="1">
    <citation type="submission" date="2018-11" db="EMBL/GenBank/DDBJ databases">
        <title>Genomic Encyclopedia of Type Strains, Phase IV (KMG-IV): sequencing the most valuable type-strain genomes for metagenomic binning, comparative biology and taxonomic classification.</title>
        <authorList>
            <person name="Goeker M."/>
        </authorList>
    </citation>
    <scope>NUCLEOTIDE SEQUENCE [LARGE SCALE GENOMIC DNA]</scope>
    <source>
        <strain evidence="5 6">DSM 29158</strain>
    </source>
</reference>
<comment type="caution">
    <text evidence="5">The sequence shown here is derived from an EMBL/GenBank/DDBJ whole genome shotgun (WGS) entry which is preliminary data.</text>
</comment>
<keyword evidence="2" id="KW-0813">Transport</keyword>
<keyword evidence="4 5" id="KW-0067">ATP-binding</keyword>
<dbReference type="PANTHER" id="PTHR42734">
    <property type="entry name" value="METAL TRANSPORT SYSTEM ATP-BINDING PROTEIN TM_0124-RELATED"/>
    <property type="match status" value="1"/>
</dbReference>
<dbReference type="Gene3D" id="3.40.50.300">
    <property type="entry name" value="P-loop containing nucleotide triphosphate hydrolases"/>
    <property type="match status" value="1"/>
</dbReference>
<keyword evidence="6" id="KW-1185">Reference proteome</keyword>
<dbReference type="CDD" id="cd03235">
    <property type="entry name" value="ABC_Metallic_Cations"/>
    <property type="match status" value="1"/>
</dbReference>
<sequence>MVNDNKKYQKPIFEMNDVSYQYENKKALEHINLKIFQGEFMAIVGPNGSGKSTLLKLILGLLEVQHGEILIDGKKVNHFKHWEKIGYVSQKSNAFNHGFPATVEEVVLSGLTKSKKIYQRFNKKDKQLVKDILKEVNLEGFEDRNINELSGGQQQRVFIARTLVADPKVLVLDEPTVGIDASQIAHFYDILNRLKRSQLTILLVSHDIGIVAEQADKVACINKHLHFHGTNDEFKQLNEVDLSKIYGHPVKFVDHDHERECCK</sequence>
<protein>
    <submittedName>
        <fullName evidence="5">Zinc transport system ATP-binding protein</fullName>
    </submittedName>
</protein>
<dbReference type="AlphaFoldDB" id="A0A1Q1G126"/>
<gene>
    <name evidence="5" type="ORF">EDD62_0754</name>
</gene>
<dbReference type="SMART" id="SM00382">
    <property type="entry name" value="AAA"/>
    <property type="match status" value="1"/>
</dbReference>
<evidence type="ECO:0000313" key="5">
    <source>
        <dbReference type="EMBL" id="RPF58116.1"/>
    </source>
</evidence>